<evidence type="ECO:0000256" key="2">
    <source>
        <dbReference type="ARBA" id="ARBA00022490"/>
    </source>
</evidence>
<keyword evidence="16" id="KW-1185">Reference proteome</keyword>
<dbReference type="GO" id="GO:0005524">
    <property type="term" value="F:ATP binding"/>
    <property type="evidence" value="ECO:0007669"/>
    <property type="project" value="UniProtKB-UniRule"/>
</dbReference>
<dbReference type="Gene3D" id="3.30.70.890">
    <property type="entry name" value="GHMP kinase, C-terminal domain"/>
    <property type="match status" value="1"/>
</dbReference>
<dbReference type="NCBIfam" id="TIGR00131">
    <property type="entry name" value="gal_kin"/>
    <property type="match status" value="1"/>
</dbReference>
<dbReference type="PANTHER" id="PTHR10457:SF7">
    <property type="entry name" value="GALACTOKINASE-RELATED"/>
    <property type="match status" value="1"/>
</dbReference>
<keyword evidence="4" id="KW-0479">Metal-binding</keyword>
<evidence type="ECO:0000313" key="15">
    <source>
        <dbReference type="EMBL" id="OJH41141.1"/>
    </source>
</evidence>
<dbReference type="AlphaFoldDB" id="A0A1L9BFV5"/>
<dbReference type="PRINTS" id="PR00473">
    <property type="entry name" value="GALCTOKINASE"/>
</dbReference>
<feature type="domain" description="GHMP kinase N-terminal" evidence="12">
    <location>
        <begin position="92"/>
        <end position="176"/>
    </location>
</feature>
<dbReference type="InterPro" id="IPR019741">
    <property type="entry name" value="Galactokinase_CS"/>
</dbReference>
<dbReference type="InterPro" id="IPR036554">
    <property type="entry name" value="GHMP_kinase_C_sf"/>
</dbReference>
<dbReference type="InterPro" id="IPR014721">
    <property type="entry name" value="Ribsml_uS5_D2-typ_fold_subgr"/>
</dbReference>
<feature type="domain" description="GHMP kinase C-terminal" evidence="13">
    <location>
        <begin position="275"/>
        <end position="356"/>
    </location>
</feature>
<dbReference type="PIRSF" id="PIRSF000530">
    <property type="entry name" value="Galactokinase"/>
    <property type="match status" value="1"/>
</dbReference>
<proteinExistence type="inferred from homology"/>
<dbReference type="Pfam" id="PF00288">
    <property type="entry name" value="GHMP_kinases_N"/>
    <property type="match status" value="1"/>
</dbReference>
<dbReference type="PROSITE" id="PS00627">
    <property type="entry name" value="GHMP_KINASES_ATP"/>
    <property type="match status" value="1"/>
</dbReference>
<keyword evidence="9" id="KW-0299">Galactose metabolism</keyword>
<dbReference type="EC" id="2.7.1.6" evidence="11"/>
<evidence type="ECO:0000256" key="3">
    <source>
        <dbReference type="ARBA" id="ARBA00022679"/>
    </source>
</evidence>
<comment type="caution">
    <text evidence="15">The sequence shown here is derived from an EMBL/GenBank/DDBJ whole genome shotgun (WGS) entry which is preliminary data.</text>
</comment>
<evidence type="ECO:0000256" key="7">
    <source>
        <dbReference type="ARBA" id="ARBA00022840"/>
    </source>
</evidence>
<keyword evidence="5" id="KW-0547">Nucleotide-binding</keyword>
<dbReference type="EMBL" id="MPIN01000002">
    <property type="protein sequence ID" value="OJH41141.1"/>
    <property type="molecule type" value="Genomic_DNA"/>
</dbReference>
<dbReference type="PRINTS" id="PR00959">
    <property type="entry name" value="MEVGALKINASE"/>
</dbReference>
<accession>A0A1L9BFV5</accession>
<dbReference type="FunFam" id="3.30.230.10:FF:000017">
    <property type="entry name" value="Galactokinase"/>
    <property type="match status" value="1"/>
</dbReference>
<dbReference type="GO" id="GO:0046872">
    <property type="term" value="F:metal ion binding"/>
    <property type="evidence" value="ECO:0007669"/>
    <property type="project" value="UniProtKB-KW"/>
</dbReference>
<evidence type="ECO:0000256" key="1">
    <source>
        <dbReference type="ARBA" id="ARBA00006566"/>
    </source>
</evidence>
<evidence type="ECO:0000256" key="4">
    <source>
        <dbReference type="ARBA" id="ARBA00022723"/>
    </source>
</evidence>
<name>A0A1L9BFV5_9BACT</name>
<dbReference type="GO" id="GO:0004335">
    <property type="term" value="F:galactokinase activity"/>
    <property type="evidence" value="ECO:0007669"/>
    <property type="project" value="UniProtKB-UniRule"/>
</dbReference>
<dbReference type="InterPro" id="IPR000705">
    <property type="entry name" value="Galactokinase"/>
</dbReference>
<keyword evidence="8" id="KW-0460">Magnesium</keyword>
<keyword evidence="6 15" id="KW-0418">Kinase</keyword>
<evidence type="ECO:0000313" key="16">
    <source>
        <dbReference type="Proteomes" id="UP000182229"/>
    </source>
</evidence>
<dbReference type="Proteomes" id="UP000182229">
    <property type="component" value="Unassembled WGS sequence"/>
</dbReference>
<dbReference type="SUPFAM" id="SSF54211">
    <property type="entry name" value="Ribosomal protein S5 domain 2-like"/>
    <property type="match status" value="1"/>
</dbReference>
<evidence type="ECO:0000256" key="9">
    <source>
        <dbReference type="ARBA" id="ARBA00023144"/>
    </source>
</evidence>
<dbReference type="FunFam" id="3.30.70.890:FF:000001">
    <property type="entry name" value="Galactokinase"/>
    <property type="match status" value="1"/>
</dbReference>
<dbReference type="InterPro" id="IPR006206">
    <property type="entry name" value="Mevalonate/galactokinase"/>
</dbReference>
<gene>
    <name evidence="15" type="ORF">BON30_09635</name>
</gene>
<evidence type="ECO:0000256" key="8">
    <source>
        <dbReference type="ARBA" id="ARBA00022842"/>
    </source>
</evidence>
<keyword evidence="10" id="KW-0119">Carbohydrate metabolism</keyword>
<evidence type="ECO:0000256" key="10">
    <source>
        <dbReference type="ARBA" id="ARBA00023277"/>
    </source>
</evidence>
<dbReference type="InterPro" id="IPR006203">
    <property type="entry name" value="GHMP_knse_ATP-bd_CS"/>
</dbReference>
<feature type="domain" description="Galactokinase N-terminal" evidence="14">
    <location>
        <begin position="8"/>
        <end position="55"/>
    </location>
</feature>
<evidence type="ECO:0000259" key="14">
    <source>
        <dbReference type="Pfam" id="PF10509"/>
    </source>
</evidence>
<dbReference type="Pfam" id="PF08544">
    <property type="entry name" value="GHMP_kinases_C"/>
    <property type="match status" value="1"/>
</dbReference>
<dbReference type="GO" id="GO:0006012">
    <property type="term" value="P:galactose metabolic process"/>
    <property type="evidence" value="ECO:0007669"/>
    <property type="project" value="UniProtKB-UniRule"/>
</dbReference>
<dbReference type="OrthoDB" id="250531at2"/>
<dbReference type="PANTHER" id="PTHR10457">
    <property type="entry name" value="MEVALONATE KINASE/GALACTOKINASE"/>
    <property type="match status" value="1"/>
</dbReference>
<dbReference type="Gene3D" id="3.30.230.10">
    <property type="match status" value="1"/>
</dbReference>
<reference evidence="15 16" key="2">
    <citation type="submission" date="2016-12" db="EMBL/GenBank/DDBJ databases">
        <title>Draft Genome Sequence of Cystobacter ferrugineus Strain Cbfe23.</title>
        <authorList>
            <person name="Akbar S."/>
            <person name="Dowd S.E."/>
            <person name="Stevens D.C."/>
        </authorList>
    </citation>
    <scope>NUCLEOTIDE SEQUENCE [LARGE SCALE GENOMIC DNA]</scope>
    <source>
        <strain evidence="15 16">Cbfe23</strain>
    </source>
</reference>
<dbReference type="SUPFAM" id="SSF55060">
    <property type="entry name" value="GHMP Kinase, C-terminal domain"/>
    <property type="match status" value="1"/>
</dbReference>
<keyword evidence="3" id="KW-0808">Transferase</keyword>
<sequence length="373" mass="40048">MKGGVSPSFQELFGHRPEVVTHAPGRVNLIGEHTDYNGGFVLPMAIPQQTHVELRRRGDRRVRAFSTNKSAAGEILEYEIGQESTGKGWLDYVQGVTHVLQLAGFPLSGFELRITSEVPLGSGLSSSASLDVSLLRALREAFALPLDDVQLALLGQRVEVEFVGAPVGVMDPMAASIAGLNAALFLDTHTMRFERVPLPPGVDPVIINSGVAHNHSAGDYRVRRAECERAAAQLGVSLLRDLTEADLPRAMALPEPLGRRVRHIVTENARVLATVSALRKGDLPGLGQLFYASHDSQRLDYEVSVPEIDLLVDLAREDADVHGARLTGGGFGGSVVMLAREGTGAAVARRIAERYAARSGQRPTILLPQPSGT</sequence>
<dbReference type="InterPro" id="IPR020568">
    <property type="entry name" value="Ribosomal_Su5_D2-typ_SF"/>
</dbReference>
<dbReference type="InterPro" id="IPR013750">
    <property type="entry name" value="GHMP_kinase_C_dom"/>
</dbReference>
<dbReference type="InterPro" id="IPR019539">
    <property type="entry name" value="GalKase_N"/>
</dbReference>
<evidence type="ECO:0000256" key="11">
    <source>
        <dbReference type="NCBIfam" id="TIGR00131"/>
    </source>
</evidence>
<evidence type="ECO:0000259" key="13">
    <source>
        <dbReference type="Pfam" id="PF08544"/>
    </source>
</evidence>
<evidence type="ECO:0000256" key="5">
    <source>
        <dbReference type="ARBA" id="ARBA00022741"/>
    </source>
</evidence>
<evidence type="ECO:0000256" key="6">
    <source>
        <dbReference type="ARBA" id="ARBA00022777"/>
    </source>
</evidence>
<organism evidence="15 16">
    <name type="scientific">Cystobacter ferrugineus</name>
    <dbReference type="NCBI Taxonomy" id="83449"/>
    <lineage>
        <taxon>Bacteria</taxon>
        <taxon>Pseudomonadati</taxon>
        <taxon>Myxococcota</taxon>
        <taxon>Myxococcia</taxon>
        <taxon>Myxococcales</taxon>
        <taxon>Cystobacterineae</taxon>
        <taxon>Archangiaceae</taxon>
        <taxon>Cystobacter</taxon>
    </lineage>
</organism>
<keyword evidence="7" id="KW-0067">ATP-binding</keyword>
<protein>
    <recommendedName>
        <fullName evidence="11">Galactokinase</fullName>
        <ecNumber evidence="11">2.7.1.6</ecNumber>
    </recommendedName>
</protein>
<comment type="similarity">
    <text evidence="1">Belongs to the GHMP kinase family. GalK subfamily.</text>
</comment>
<dbReference type="PROSITE" id="PS00106">
    <property type="entry name" value="GALACTOKINASE"/>
    <property type="match status" value="1"/>
</dbReference>
<dbReference type="Pfam" id="PF10509">
    <property type="entry name" value="GalKase_gal_bdg"/>
    <property type="match status" value="1"/>
</dbReference>
<dbReference type="STRING" id="83449.BON30_09635"/>
<dbReference type="GO" id="GO:0005829">
    <property type="term" value="C:cytosol"/>
    <property type="evidence" value="ECO:0007669"/>
    <property type="project" value="TreeGrafter"/>
</dbReference>
<reference evidence="16" key="1">
    <citation type="submission" date="2016-11" db="EMBL/GenBank/DDBJ databases">
        <authorList>
            <person name="Shukria A."/>
            <person name="Stevens D.C."/>
        </authorList>
    </citation>
    <scope>NUCLEOTIDE SEQUENCE [LARGE SCALE GENOMIC DNA]</scope>
    <source>
        <strain evidence="16">Cbfe23</strain>
    </source>
</reference>
<dbReference type="InterPro" id="IPR006204">
    <property type="entry name" value="GHMP_kinase_N_dom"/>
</dbReference>
<evidence type="ECO:0000259" key="12">
    <source>
        <dbReference type="Pfam" id="PF00288"/>
    </source>
</evidence>
<keyword evidence="2" id="KW-0963">Cytoplasm</keyword>